<dbReference type="GO" id="GO:0005509">
    <property type="term" value="F:calcium ion binding"/>
    <property type="evidence" value="ECO:0007669"/>
    <property type="project" value="InterPro"/>
</dbReference>
<dbReference type="PRINTS" id="PR00114">
    <property type="entry name" value="STPHPHTASE"/>
</dbReference>
<evidence type="ECO:0000313" key="10">
    <source>
        <dbReference type="Proteomes" id="UP000078348"/>
    </source>
</evidence>
<gene>
    <name evidence="9" type="ORF">AV274_4421</name>
</gene>
<reference evidence="9 10" key="1">
    <citation type="submission" date="2016-05" db="EMBL/GenBank/DDBJ databases">
        <title>Nuclear genome of Blastocystis sp. subtype 1 NandII.</title>
        <authorList>
            <person name="Gentekaki E."/>
            <person name="Curtis B."/>
            <person name="Stairs C."/>
            <person name="Eme L."/>
            <person name="Herman E."/>
            <person name="Klimes V."/>
            <person name="Arias M.C."/>
            <person name="Elias M."/>
            <person name="Hilliou F."/>
            <person name="Klute M."/>
            <person name="Malik S.-B."/>
            <person name="Pightling A."/>
            <person name="Rachubinski R."/>
            <person name="Salas D."/>
            <person name="Schlacht A."/>
            <person name="Suga H."/>
            <person name="Archibald J."/>
            <person name="Ball S.G."/>
            <person name="Clark G."/>
            <person name="Dacks J."/>
            <person name="Van Der Giezen M."/>
            <person name="Tsaousis A."/>
            <person name="Roger A."/>
        </authorList>
    </citation>
    <scope>NUCLEOTIDE SEQUENCE [LARGE SCALE GENOMIC DNA]</scope>
    <source>
        <strain evidence="10">ATCC 50177 / NandII</strain>
    </source>
</reference>
<proteinExistence type="inferred from homology"/>
<dbReference type="GO" id="GO:0004722">
    <property type="term" value="F:protein serine/threonine phosphatase activity"/>
    <property type="evidence" value="ECO:0007669"/>
    <property type="project" value="UniProtKB-EC"/>
</dbReference>
<keyword evidence="5" id="KW-0464">Manganese</keyword>
<dbReference type="InterPro" id="IPR004843">
    <property type="entry name" value="Calcineurin-like_PHP"/>
</dbReference>
<dbReference type="Gene3D" id="1.10.238.10">
    <property type="entry name" value="EF-hand"/>
    <property type="match status" value="2"/>
</dbReference>
<evidence type="ECO:0000256" key="7">
    <source>
        <dbReference type="SAM" id="MobiDB-lite"/>
    </source>
</evidence>
<dbReference type="STRING" id="478820.A0A196SCS1"/>
<dbReference type="PROSITE" id="PS00018">
    <property type="entry name" value="EF_HAND_1"/>
    <property type="match status" value="1"/>
</dbReference>
<keyword evidence="2" id="KW-0479">Metal-binding</keyword>
<comment type="similarity">
    <text evidence="1 6">Belongs to the PPP phosphatase family.</text>
</comment>
<dbReference type="PROSITE" id="PS50222">
    <property type="entry name" value="EF_HAND_2"/>
    <property type="match status" value="1"/>
</dbReference>
<name>A0A196SCS1_BLAHN</name>
<protein>
    <recommendedName>
        <fullName evidence="6">Serine/threonine-protein phosphatase</fullName>
        <ecNumber evidence="6">3.1.3.16</ecNumber>
    </recommendedName>
</protein>
<evidence type="ECO:0000256" key="4">
    <source>
        <dbReference type="ARBA" id="ARBA00022837"/>
    </source>
</evidence>
<dbReference type="InterPro" id="IPR047129">
    <property type="entry name" value="PPA2-like"/>
</dbReference>
<dbReference type="Proteomes" id="UP000078348">
    <property type="component" value="Unassembled WGS sequence"/>
</dbReference>
<dbReference type="InterPro" id="IPR018247">
    <property type="entry name" value="EF_Hand_1_Ca_BS"/>
</dbReference>
<feature type="region of interest" description="Disordered" evidence="7">
    <location>
        <begin position="1"/>
        <end position="28"/>
    </location>
</feature>
<sequence length="442" mass="50537">MIPMSNPQNPAPLPYTGTAPGQRPNPVDAHTAFYTVSQKRPHITCKQLRDALEMTGLCISMDLCNQLLLKHDRDRSGRVDFNEFNAIVGEVTQWSGVFNYFDTNRSGRMEFKEFSDALVRLGYQFSQPIVSLMFTNLDINHAGFLDLNGFIKACTVIQIVMMKMQQYDPQKRGCVTLDVNQMMDICGDIHGQYSDLLELFRVGGEIPEKSYIFMGDYVDRGYGGCEVFQLLLSLKVCYPDKITLLRGNHESREITRVYGFYYEIQQKYNSTDPWEWCTDVFDYLGIAALVDNRILCIHGGLSPSISTIDQIRTLNRVMEIPSSGAFCDLLWSDPEITDGFRDSPRGAGYIFGEAPVNEFTATNGLELICRGHQMIQQGFQYMFSRNNLVTVWSAPNYCYRCENVASVLLLDEGLNRTFRMFKENKEEQEKEMQSSSYAFYSF</sequence>
<dbReference type="SMART" id="SM00156">
    <property type="entry name" value="PP2Ac"/>
    <property type="match status" value="1"/>
</dbReference>
<dbReference type="PROSITE" id="PS00125">
    <property type="entry name" value="SER_THR_PHOSPHATASE"/>
    <property type="match status" value="1"/>
</dbReference>
<dbReference type="EC" id="3.1.3.16" evidence="6"/>
<dbReference type="SUPFAM" id="SSF47473">
    <property type="entry name" value="EF-hand"/>
    <property type="match status" value="1"/>
</dbReference>
<dbReference type="EMBL" id="LXWW01000312">
    <property type="protein sequence ID" value="OAO13927.1"/>
    <property type="molecule type" value="Genomic_DNA"/>
</dbReference>
<dbReference type="OrthoDB" id="1930084at2759"/>
<comment type="catalytic activity">
    <reaction evidence="6">
        <text>O-phospho-L-threonyl-[protein] + H2O = L-threonyl-[protein] + phosphate</text>
        <dbReference type="Rhea" id="RHEA:47004"/>
        <dbReference type="Rhea" id="RHEA-COMP:11060"/>
        <dbReference type="Rhea" id="RHEA-COMP:11605"/>
        <dbReference type="ChEBI" id="CHEBI:15377"/>
        <dbReference type="ChEBI" id="CHEBI:30013"/>
        <dbReference type="ChEBI" id="CHEBI:43474"/>
        <dbReference type="ChEBI" id="CHEBI:61977"/>
        <dbReference type="EC" id="3.1.3.16"/>
    </reaction>
</comment>
<comment type="caution">
    <text evidence="9">The sequence shown here is derived from an EMBL/GenBank/DDBJ whole genome shotgun (WGS) entry which is preliminary data.</text>
</comment>
<dbReference type="InterPro" id="IPR006186">
    <property type="entry name" value="Ser/Thr-sp_prot-phosphatase"/>
</dbReference>
<dbReference type="InterPro" id="IPR002048">
    <property type="entry name" value="EF_hand_dom"/>
</dbReference>
<dbReference type="Pfam" id="PF00149">
    <property type="entry name" value="Metallophos"/>
    <property type="match status" value="1"/>
</dbReference>
<dbReference type="AlphaFoldDB" id="A0A196SCS1"/>
<dbReference type="Gene3D" id="3.60.21.10">
    <property type="match status" value="1"/>
</dbReference>
<evidence type="ECO:0000256" key="3">
    <source>
        <dbReference type="ARBA" id="ARBA00022801"/>
    </source>
</evidence>
<accession>A0A196SCS1</accession>
<dbReference type="PANTHER" id="PTHR45619">
    <property type="entry name" value="SERINE/THREONINE-PROTEIN PHOSPHATASE PP2A-RELATED"/>
    <property type="match status" value="1"/>
</dbReference>
<evidence type="ECO:0000256" key="6">
    <source>
        <dbReference type="RuleBase" id="RU004273"/>
    </source>
</evidence>
<evidence type="ECO:0000256" key="2">
    <source>
        <dbReference type="ARBA" id="ARBA00022723"/>
    </source>
</evidence>
<evidence type="ECO:0000256" key="1">
    <source>
        <dbReference type="ARBA" id="ARBA00008294"/>
    </source>
</evidence>
<keyword evidence="3 6" id="KW-0378">Hydrolase</keyword>
<evidence type="ECO:0000256" key="5">
    <source>
        <dbReference type="ARBA" id="ARBA00023211"/>
    </source>
</evidence>
<keyword evidence="10" id="KW-1185">Reference proteome</keyword>
<evidence type="ECO:0000313" key="9">
    <source>
        <dbReference type="EMBL" id="OAO13927.1"/>
    </source>
</evidence>
<dbReference type="SUPFAM" id="SSF56300">
    <property type="entry name" value="Metallo-dependent phosphatases"/>
    <property type="match status" value="1"/>
</dbReference>
<dbReference type="SMART" id="SM00054">
    <property type="entry name" value="EFh"/>
    <property type="match status" value="3"/>
</dbReference>
<keyword evidence="4" id="KW-0106">Calcium</keyword>
<evidence type="ECO:0000259" key="8">
    <source>
        <dbReference type="PROSITE" id="PS50222"/>
    </source>
</evidence>
<feature type="domain" description="EF-hand" evidence="8">
    <location>
        <begin position="89"/>
        <end position="124"/>
    </location>
</feature>
<dbReference type="InterPro" id="IPR011992">
    <property type="entry name" value="EF-hand-dom_pair"/>
</dbReference>
<organism evidence="9 10">
    <name type="scientific">Blastocystis sp. subtype 1 (strain ATCC 50177 / NandII)</name>
    <dbReference type="NCBI Taxonomy" id="478820"/>
    <lineage>
        <taxon>Eukaryota</taxon>
        <taxon>Sar</taxon>
        <taxon>Stramenopiles</taxon>
        <taxon>Bigyra</taxon>
        <taxon>Opalozoa</taxon>
        <taxon>Opalinata</taxon>
        <taxon>Blastocystidae</taxon>
        <taxon>Blastocystis</taxon>
    </lineage>
</organism>
<dbReference type="InterPro" id="IPR029052">
    <property type="entry name" value="Metallo-depent_PP-like"/>
</dbReference>